<evidence type="ECO:0000313" key="3">
    <source>
        <dbReference type="Proteomes" id="UP000324832"/>
    </source>
</evidence>
<keyword evidence="3" id="KW-1185">Reference proteome</keyword>
<dbReference type="Proteomes" id="UP000324832">
    <property type="component" value="Unassembled WGS sequence"/>
</dbReference>
<proteinExistence type="predicted"/>
<evidence type="ECO:0000256" key="1">
    <source>
        <dbReference type="SAM" id="SignalP"/>
    </source>
</evidence>
<name>A0A5E4Q4H8_9NEOP</name>
<evidence type="ECO:0000313" key="2">
    <source>
        <dbReference type="EMBL" id="VVC92199.1"/>
    </source>
</evidence>
<accession>A0A5E4Q4H8</accession>
<sequence>MYLLASSFLVQLTNSLPTSSPLNFIADIDQKNSSTLYTCLQIIYYEKPMKAFTVHDESFFYPRLNDSHKRRRKRKILRKDEMKHYVGNVELPEVCCQVALRIDLTQANVPFE</sequence>
<protein>
    <submittedName>
        <fullName evidence="2">Uncharacterized protein</fullName>
    </submittedName>
</protein>
<gene>
    <name evidence="2" type="ORF">LSINAPIS_LOCUS4696</name>
</gene>
<reference evidence="2 3" key="1">
    <citation type="submission" date="2017-07" db="EMBL/GenBank/DDBJ databases">
        <authorList>
            <person name="Talla V."/>
            <person name="Backstrom N."/>
        </authorList>
    </citation>
    <scope>NUCLEOTIDE SEQUENCE [LARGE SCALE GENOMIC DNA]</scope>
</reference>
<organism evidence="2 3">
    <name type="scientific">Leptidea sinapis</name>
    <dbReference type="NCBI Taxonomy" id="189913"/>
    <lineage>
        <taxon>Eukaryota</taxon>
        <taxon>Metazoa</taxon>
        <taxon>Ecdysozoa</taxon>
        <taxon>Arthropoda</taxon>
        <taxon>Hexapoda</taxon>
        <taxon>Insecta</taxon>
        <taxon>Pterygota</taxon>
        <taxon>Neoptera</taxon>
        <taxon>Endopterygota</taxon>
        <taxon>Lepidoptera</taxon>
        <taxon>Glossata</taxon>
        <taxon>Ditrysia</taxon>
        <taxon>Papilionoidea</taxon>
        <taxon>Pieridae</taxon>
        <taxon>Dismorphiinae</taxon>
        <taxon>Leptidea</taxon>
    </lineage>
</organism>
<dbReference type="AlphaFoldDB" id="A0A5E4Q4H8"/>
<dbReference type="EMBL" id="FZQP02001227">
    <property type="protein sequence ID" value="VVC92199.1"/>
    <property type="molecule type" value="Genomic_DNA"/>
</dbReference>
<feature type="chain" id="PRO_5022694585" evidence="1">
    <location>
        <begin position="16"/>
        <end position="112"/>
    </location>
</feature>
<feature type="signal peptide" evidence="1">
    <location>
        <begin position="1"/>
        <end position="15"/>
    </location>
</feature>
<keyword evidence="1" id="KW-0732">Signal</keyword>